<dbReference type="Gene3D" id="3.60.20.40">
    <property type="match status" value="1"/>
</dbReference>
<dbReference type="PROSITE" id="PS51257">
    <property type="entry name" value="PROKAR_LIPOPROTEIN"/>
    <property type="match status" value="1"/>
</dbReference>
<evidence type="ECO:0000256" key="8">
    <source>
        <dbReference type="ARBA" id="ARBA00047417"/>
    </source>
</evidence>
<dbReference type="InterPro" id="IPR043138">
    <property type="entry name" value="GGT_lsub"/>
</dbReference>
<evidence type="ECO:0000256" key="4">
    <source>
        <dbReference type="ARBA" id="ARBA00022679"/>
    </source>
</evidence>
<organism evidence="10 11">
    <name type="scientific">Verminephrobacter aporrectodeae subsp. tuberculatae</name>
    <dbReference type="NCBI Taxonomy" id="1110392"/>
    <lineage>
        <taxon>Bacteria</taxon>
        <taxon>Pseudomonadati</taxon>
        <taxon>Pseudomonadota</taxon>
        <taxon>Betaproteobacteria</taxon>
        <taxon>Burkholderiales</taxon>
        <taxon>Comamonadaceae</taxon>
        <taxon>Verminephrobacter</taxon>
    </lineage>
</organism>
<keyword evidence="11" id="KW-1185">Reference proteome</keyword>
<evidence type="ECO:0000256" key="7">
    <source>
        <dbReference type="ARBA" id="ARBA00023315"/>
    </source>
</evidence>
<comment type="PTM">
    <text evidence="9">Cleaved by autocatalysis into a large and a small subunit.</text>
</comment>
<protein>
    <recommendedName>
        <fullName evidence="9">Glutathione hydrolase proenzyme</fullName>
        <ecNumber evidence="9">2.3.2.2</ecNumber>
        <ecNumber evidence="9">3.4.19.13</ecNumber>
    </recommendedName>
    <component>
        <recommendedName>
            <fullName evidence="9">Glutathione hydrolase large chain</fullName>
        </recommendedName>
    </component>
    <component>
        <recommendedName>
            <fullName evidence="9">Glutathione hydrolase small chain</fullName>
        </recommendedName>
    </component>
</protein>
<comment type="caution">
    <text evidence="10">The sequence shown here is derived from an EMBL/GenBank/DDBJ whole genome shotgun (WGS) entry which is preliminary data.</text>
</comment>
<dbReference type="GO" id="GO:0103068">
    <property type="term" value="F:leukotriene C4 gamma-glutamyl transferase activity"/>
    <property type="evidence" value="ECO:0007669"/>
    <property type="project" value="UniProtKB-EC"/>
</dbReference>
<reference evidence="11" key="1">
    <citation type="submission" date="2023-07" db="EMBL/GenBank/DDBJ databases">
        <title>Verminephrobacter genomes.</title>
        <authorList>
            <person name="Lund M.B."/>
        </authorList>
    </citation>
    <scope>NUCLEOTIDE SEQUENCE [LARGE SCALE GENOMIC DNA]</scope>
    <source>
        <strain evidence="11">AtM5-05</strain>
    </source>
</reference>
<dbReference type="InterPro" id="IPR000101">
    <property type="entry name" value="GGT_peptidase"/>
</dbReference>
<dbReference type="NCBIfam" id="TIGR00066">
    <property type="entry name" value="g_glut_trans"/>
    <property type="match status" value="1"/>
</dbReference>
<comment type="catalytic activity">
    <reaction evidence="8 9">
        <text>an N-terminal (5-L-glutamyl)-[peptide] + an alpha-amino acid = 5-L-glutamyl amino acid + an N-terminal L-alpha-aminoacyl-[peptide]</text>
        <dbReference type="Rhea" id="RHEA:23904"/>
        <dbReference type="Rhea" id="RHEA-COMP:9780"/>
        <dbReference type="Rhea" id="RHEA-COMP:9795"/>
        <dbReference type="ChEBI" id="CHEBI:77644"/>
        <dbReference type="ChEBI" id="CHEBI:78597"/>
        <dbReference type="ChEBI" id="CHEBI:78599"/>
        <dbReference type="ChEBI" id="CHEBI:78608"/>
        <dbReference type="EC" id="2.3.2.2"/>
    </reaction>
</comment>
<evidence type="ECO:0000256" key="9">
    <source>
        <dbReference type="RuleBase" id="RU368036"/>
    </source>
</evidence>
<dbReference type="Gene3D" id="1.10.246.130">
    <property type="match status" value="1"/>
</dbReference>
<dbReference type="InterPro" id="IPR043137">
    <property type="entry name" value="GGT_ssub_C"/>
</dbReference>
<evidence type="ECO:0000256" key="1">
    <source>
        <dbReference type="ARBA" id="ARBA00001049"/>
    </source>
</evidence>
<dbReference type="InterPro" id="IPR029055">
    <property type="entry name" value="Ntn_hydrolases_N"/>
</dbReference>
<dbReference type="Proteomes" id="UP001208935">
    <property type="component" value="Unassembled WGS sequence"/>
</dbReference>
<accession>A0ABT3KXJ8</accession>
<sequence length="628" mass="64611">MPASVFRCIPPRSTGLSGITALATLSTLVACGGIGPGTPVATSEPPGQYLPPEPPSGYTSKAISYANKDMVAAANPLAVRAGVDILAQGGSAIDAAIALQMVLNLVEPQSSGIGGGAFVLYFDKGANKLLAYDGRETAPGSASPDLFTGSDGKPLGFLAAVDGGLSVGTPGVLRMLEAAHRAHGKLPWKALFEPAIQLSENGFAISQRMSLSIAEAAARIKAQGEPGASYFLNADGTAKAAGSILKNPELAATLRAVAAGGADAFYQGDIARDIVAKVRNHPSNPGRLSLDDLSGYTYKVREPLCSVYRVQYRVCGMPAPSSGGITVLQTLGMLQRFDLTAMQPNTLDTVHAVSEAYRLAYADRALYVADPDFVSVPQAGLIDADYLRERARLISMQKTMGTPVAGTPPGVQGAKGQDNAPALPSTSHLSIIDSAGNAVSMTSSIENGFGSLQMVRGFLLNNQLTDFSFSATDAAGKPIANRVQAGKRPRSSMAPTIIFNASTGDLEGVIGSPGGSAIIQYTTKSILGMVDWGLNVQQAINLPNFGAQTNATTSIEKGSLIDTAVIRDGLKARGHTVAQTVFTSGLHGAVFNGLRANGTAGLLARNPGAGAYAGGADPRREGSAQGNP</sequence>
<dbReference type="EMBL" id="QZCW01000003">
    <property type="protein sequence ID" value="MCW5323053.1"/>
    <property type="molecule type" value="Genomic_DNA"/>
</dbReference>
<proteinExistence type="inferred from homology"/>
<keyword evidence="4 9" id="KW-0808">Transferase</keyword>
<comment type="catalytic activity">
    <reaction evidence="2 9">
        <text>glutathione + H2O = L-cysteinylglycine + L-glutamate</text>
        <dbReference type="Rhea" id="RHEA:28807"/>
        <dbReference type="ChEBI" id="CHEBI:15377"/>
        <dbReference type="ChEBI" id="CHEBI:29985"/>
        <dbReference type="ChEBI" id="CHEBI:57925"/>
        <dbReference type="ChEBI" id="CHEBI:61694"/>
        <dbReference type="EC" id="3.4.19.13"/>
    </reaction>
</comment>
<keyword evidence="6 9" id="KW-0865">Zymogen</keyword>
<comment type="catalytic activity">
    <reaction evidence="1 9">
        <text>an S-substituted glutathione + H2O = an S-substituted L-cysteinylglycine + L-glutamate</text>
        <dbReference type="Rhea" id="RHEA:59468"/>
        <dbReference type="ChEBI" id="CHEBI:15377"/>
        <dbReference type="ChEBI" id="CHEBI:29985"/>
        <dbReference type="ChEBI" id="CHEBI:90779"/>
        <dbReference type="ChEBI" id="CHEBI:143103"/>
        <dbReference type="EC" id="3.4.19.13"/>
    </reaction>
</comment>
<evidence type="ECO:0000256" key="6">
    <source>
        <dbReference type="ARBA" id="ARBA00023145"/>
    </source>
</evidence>
<dbReference type="InterPro" id="IPR051792">
    <property type="entry name" value="GGT_bact"/>
</dbReference>
<keyword evidence="9" id="KW-0317">Glutathione biosynthesis</keyword>
<dbReference type="Pfam" id="PF01019">
    <property type="entry name" value="G_glu_transpept"/>
    <property type="match status" value="1"/>
</dbReference>
<keyword evidence="7 9" id="KW-0012">Acyltransferase</keyword>
<dbReference type="EC" id="2.3.2.2" evidence="9"/>
<keyword evidence="5 9" id="KW-0378">Hydrolase</keyword>
<dbReference type="RefSeq" id="WP_265283070.1">
    <property type="nucleotide sequence ID" value="NZ_QZCW01000003.1"/>
</dbReference>
<evidence type="ECO:0000256" key="2">
    <source>
        <dbReference type="ARBA" id="ARBA00001089"/>
    </source>
</evidence>
<comment type="pathway">
    <text evidence="9">Sulfur metabolism; glutathione metabolism.</text>
</comment>
<evidence type="ECO:0000313" key="10">
    <source>
        <dbReference type="EMBL" id="MCW5323053.1"/>
    </source>
</evidence>
<comment type="subunit">
    <text evidence="9">This enzyme consists of two polypeptide chains, which are synthesized in precursor form from a single polypeptide.</text>
</comment>
<dbReference type="EC" id="3.4.19.13" evidence="9"/>
<evidence type="ECO:0000256" key="3">
    <source>
        <dbReference type="ARBA" id="ARBA00009381"/>
    </source>
</evidence>
<comment type="similarity">
    <text evidence="3 9">Belongs to the gamma-glutamyltransferase family.</text>
</comment>
<dbReference type="PRINTS" id="PR01210">
    <property type="entry name" value="GGTRANSPTASE"/>
</dbReference>
<gene>
    <name evidence="10" type="primary">ggt</name>
    <name evidence="10" type="ORF">D5039_18470</name>
</gene>
<evidence type="ECO:0000256" key="5">
    <source>
        <dbReference type="ARBA" id="ARBA00022801"/>
    </source>
</evidence>
<dbReference type="PANTHER" id="PTHR43199">
    <property type="entry name" value="GLUTATHIONE HYDROLASE"/>
    <property type="match status" value="1"/>
</dbReference>
<evidence type="ECO:0000313" key="11">
    <source>
        <dbReference type="Proteomes" id="UP001208935"/>
    </source>
</evidence>
<dbReference type="PANTHER" id="PTHR43199:SF1">
    <property type="entry name" value="GLUTATHIONE HYDROLASE PROENZYME"/>
    <property type="match status" value="1"/>
</dbReference>
<dbReference type="SUPFAM" id="SSF56235">
    <property type="entry name" value="N-terminal nucleophile aminohydrolases (Ntn hydrolases)"/>
    <property type="match status" value="1"/>
</dbReference>
<name>A0ABT3KXJ8_9BURK</name>